<gene>
    <name evidence="3" type="ORF">ABDK96_00835</name>
</gene>
<dbReference type="Gene3D" id="3.60.15.10">
    <property type="entry name" value="Ribonuclease Z/Hydroxyacylglutathione hydrolase-like"/>
    <property type="match status" value="1"/>
</dbReference>
<feature type="compositionally biased region" description="Basic and acidic residues" evidence="1">
    <location>
        <begin position="214"/>
        <end position="226"/>
    </location>
</feature>
<reference evidence="3 4" key="1">
    <citation type="submission" date="2024-05" db="EMBL/GenBank/DDBJ databases">
        <authorList>
            <person name="Yi C."/>
        </authorList>
    </citation>
    <scope>NUCLEOTIDE SEQUENCE [LARGE SCALE GENOMIC DNA]</scope>
    <source>
        <strain evidence="3 4">XS13</strain>
    </source>
</reference>
<organism evidence="3 4">
    <name type="scientific">Citricoccus nitrophenolicus</name>
    <dbReference type="NCBI Taxonomy" id="863575"/>
    <lineage>
        <taxon>Bacteria</taxon>
        <taxon>Bacillati</taxon>
        <taxon>Actinomycetota</taxon>
        <taxon>Actinomycetes</taxon>
        <taxon>Micrococcales</taxon>
        <taxon>Micrococcaceae</taxon>
        <taxon>Citricoccus</taxon>
    </lineage>
</organism>
<dbReference type="SMART" id="SM00849">
    <property type="entry name" value="Lactamase_B"/>
    <property type="match status" value="1"/>
</dbReference>
<feature type="domain" description="Metallo-beta-lactamase" evidence="2">
    <location>
        <begin position="28"/>
        <end position="205"/>
    </location>
</feature>
<comment type="caution">
    <text evidence="3">The sequence shown here is derived from an EMBL/GenBank/DDBJ whole genome shotgun (WGS) entry which is preliminary data.</text>
</comment>
<evidence type="ECO:0000313" key="3">
    <source>
        <dbReference type="EMBL" id="MEO9246229.1"/>
    </source>
</evidence>
<dbReference type="PANTHER" id="PTHR46233:SF1">
    <property type="entry name" value="CONSERVED PROTEIN"/>
    <property type="match status" value="1"/>
</dbReference>
<accession>A0ABV0IDK4</accession>
<dbReference type="InterPro" id="IPR051453">
    <property type="entry name" value="MBL_Glyoxalase_II"/>
</dbReference>
<dbReference type="PANTHER" id="PTHR46233">
    <property type="entry name" value="HYDROXYACYLGLUTATHIONE HYDROLASE GLOC"/>
    <property type="match status" value="1"/>
</dbReference>
<evidence type="ECO:0000256" key="1">
    <source>
        <dbReference type="SAM" id="MobiDB-lite"/>
    </source>
</evidence>
<dbReference type="CDD" id="cd06262">
    <property type="entry name" value="metallo-hydrolase-like_MBL-fold"/>
    <property type="match status" value="1"/>
</dbReference>
<dbReference type="Proteomes" id="UP001484097">
    <property type="component" value="Unassembled WGS sequence"/>
</dbReference>
<dbReference type="InterPro" id="IPR001279">
    <property type="entry name" value="Metallo-B-lactamas"/>
</dbReference>
<proteinExistence type="predicted"/>
<protein>
    <submittedName>
        <fullName evidence="3">MBL fold metallo-hydrolase</fullName>
    </submittedName>
</protein>
<dbReference type="SUPFAM" id="SSF56281">
    <property type="entry name" value="Metallo-hydrolase/oxidoreductase"/>
    <property type="match status" value="1"/>
</dbReference>
<dbReference type="Pfam" id="PF00753">
    <property type="entry name" value="Lactamase_B"/>
    <property type="match status" value="1"/>
</dbReference>
<dbReference type="EMBL" id="JBDXMX010000001">
    <property type="protein sequence ID" value="MEO9246229.1"/>
    <property type="molecule type" value="Genomic_DNA"/>
</dbReference>
<feature type="region of interest" description="Disordered" evidence="1">
    <location>
        <begin position="203"/>
        <end position="226"/>
    </location>
</feature>
<dbReference type="InterPro" id="IPR036866">
    <property type="entry name" value="RibonucZ/Hydroxyglut_hydro"/>
</dbReference>
<keyword evidence="4" id="KW-1185">Reference proteome</keyword>
<name>A0ABV0IDK4_9MICC</name>
<evidence type="ECO:0000313" key="4">
    <source>
        <dbReference type="Proteomes" id="UP001484097"/>
    </source>
</evidence>
<sequence length="226" mass="24022">MPSTTSPIRLLHDLPRVTVRQRSVSEMANNVYVITSKTSGTQVLIDAADDAPAVRELLESAGEDTPCELKLAVIITTHQHWDHIRALAEVVDATGVPTAAGAEDAGAIETATGVVAKVLLNHGDTATFDGISLAVVGLRGHTPGSVALVYEPEDGPPLCFSGDSLFPGGVGNTQQDPERFASLYADVVERLFEVYPDDLTVHPGHGDGTTLGAERPHLGEWRERGW</sequence>
<dbReference type="RefSeq" id="WP_309809500.1">
    <property type="nucleotide sequence ID" value="NZ_JBDXMX010000001.1"/>
</dbReference>
<evidence type="ECO:0000259" key="2">
    <source>
        <dbReference type="SMART" id="SM00849"/>
    </source>
</evidence>